<keyword evidence="2" id="KW-1185">Reference proteome</keyword>
<dbReference type="EMBL" id="MU266522">
    <property type="protein sequence ID" value="KAH7921525.1"/>
    <property type="molecule type" value="Genomic_DNA"/>
</dbReference>
<reference evidence="1" key="1">
    <citation type="journal article" date="2021" name="New Phytol.">
        <title>Evolutionary innovations through gain and loss of genes in the ectomycorrhizal Boletales.</title>
        <authorList>
            <person name="Wu G."/>
            <person name="Miyauchi S."/>
            <person name="Morin E."/>
            <person name="Kuo A."/>
            <person name="Drula E."/>
            <person name="Varga T."/>
            <person name="Kohler A."/>
            <person name="Feng B."/>
            <person name="Cao Y."/>
            <person name="Lipzen A."/>
            <person name="Daum C."/>
            <person name="Hundley H."/>
            <person name="Pangilinan J."/>
            <person name="Johnson J."/>
            <person name="Barry K."/>
            <person name="LaButti K."/>
            <person name="Ng V."/>
            <person name="Ahrendt S."/>
            <person name="Min B."/>
            <person name="Choi I.G."/>
            <person name="Park H."/>
            <person name="Plett J.M."/>
            <person name="Magnuson J."/>
            <person name="Spatafora J.W."/>
            <person name="Nagy L.G."/>
            <person name="Henrissat B."/>
            <person name="Grigoriev I.V."/>
            <person name="Yang Z.L."/>
            <person name="Xu J."/>
            <person name="Martin F.M."/>
        </authorList>
    </citation>
    <scope>NUCLEOTIDE SEQUENCE</scope>
    <source>
        <strain evidence="1">KUC20120723A-06</strain>
    </source>
</reference>
<name>A0ACB8B6T8_9AGAM</name>
<organism evidence="1 2">
    <name type="scientific">Leucogyrophana mollusca</name>
    <dbReference type="NCBI Taxonomy" id="85980"/>
    <lineage>
        <taxon>Eukaryota</taxon>
        <taxon>Fungi</taxon>
        <taxon>Dikarya</taxon>
        <taxon>Basidiomycota</taxon>
        <taxon>Agaricomycotina</taxon>
        <taxon>Agaricomycetes</taxon>
        <taxon>Agaricomycetidae</taxon>
        <taxon>Boletales</taxon>
        <taxon>Boletales incertae sedis</taxon>
        <taxon>Leucogyrophana</taxon>
    </lineage>
</organism>
<evidence type="ECO:0000313" key="2">
    <source>
        <dbReference type="Proteomes" id="UP000790709"/>
    </source>
</evidence>
<protein>
    <submittedName>
        <fullName evidence="1">Uncharacterized protein</fullName>
    </submittedName>
</protein>
<comment type="caution">
    <text evidence="1">The sequence shown here is derived from an EMBL/GenBank/DDBJ whole genome shotgun (WGS) entry which is preliminary data.</text>
</comment>
<proteinExistence type="predicted"/>
<dbReference type="Proteomes" id="UP000790709">
    <property type="component" value="Unassembled WGS sequence"/>
</dbReference>
<accession>A0ACB8B6T8</accession>
<sequence length="129" mass="13545">MQPLRNSQLPDPGPSEPASPPTLVPLIRNPHSPFRSQPFVCPPPSVQPAPPACATPTPPPDLHPFPLPPRNLHLPYFPPPCRPSNLHSPNAHANAHRERRYDGGGGDGRDVGGGGGACEHGTEGGGEYG</sequence>
<evidence type="ECO:0000313" key="1">
    <source>
        <dbReference type="EMBL" id="KAH7921525.1"/>
    </source>
</evidence>
<gene>
    <name evidence="1" type="ORF">BV22DRAFT_1132194</name>
</gene>